<feature type="region of interest" description="Disordered" evidence="1">
    <location>
        <begin position="615"/>
        <end position="650"/>
    </location>
</feature>
<dbReference type="Pfam" id="PF02138">
    <property type="entry name" value="Beach"/>
    <property type="match status" value="1"/>
</dbReference>
<name>A0A0A1U6M4_ENTIV</name>
<evidence type="ECO:0000313" key="5">
    <source>
        <dbReference type="Proteomes" id="UP000014680"/>
    </source>
</evidence>
<dbReference type="Gene3D" id="2.30.29.30">
    <property type="entry name" value="Pleckstrin-homology domain (PH domain)/Phosphotyrosine-binding domain (PTB)"/>
    <property type="match status" value="1"/>
</dbReference>
<dbReference type="Gene3D" id="1.10.1540.10">
    <property type="entry name" value="BEACH domain"/>
    <property type="match status" value="1"/>
</dbReference>
<dbReference type="PANTHER" id="PTHR13743">
    <property type="entry name" value="BEIGE/BEACH-RELATED"/>
    <property type="match status" value="1"/>
</dbReference>
<dbReference type="InterPro" id="IPR000409">
    <property type="entry name" value="BEACH_dom"/>
</dbReference>
<organism evidence="4 5">
    <name type="scientific">Entamoeba invadens IP1</name>
    <dbReference type="NCBI Taxonomy" id="370355"/>
    <lineage>
        <taxon>Eukaryota</taxon>
        <taxon>Amoebozoa</taxon>
        <taxon>Evosea</taxon>
        <taxon>Archamoebae</taxon>
        <taxon>Mastigamoebida</taxon>
        <taxon>Entamoebidae</taxon>
        <taxon>Entamoeba</taxon>
    </lineage>
</organism>
<protein>
    <submittedName>
        <fullName evidence="4">Protein FAN, putative</fullName>
    </submittedName>
</protein>
<dbReference type="VEuPathDB" id="AmoebaDB:EIN_404620"/>
<feature type="domain" description="BEACH" evidence="2">
    <location>
        <begin position="270"/>
        <end position="548"/>
    </location>
</feature>
<dbReference type="InterPro" id="IPR057496">
    <property type="entry name" value="FAN-like_PH"/>
</dbReference>
<feature type="compositionally biased region" description="Polar residues" evidence="1">
    <location>
        <begin position="622"/>
        <end position="635"/>
    </location>
</feature>
<dbReference type="OMA" id="WIIAEYN"/>
<feature type="domain" description="BEACH-type PH" evidence="3">
    <location>
        <begin position="170"/>
        <end position="263"/>
    </location>
</feature>
<dbReference type="Pfam" id="PF14844">
    <property type="entry name" value="PH_BEACH"/>
    <property type="match status" value="1"/>
</dbReference>
<keyword evidence="5" id="KW-1185">Reference proteome</keyword>
<dbReference type="CDD" id="cd06071">
    <property type="entry name" value="Beach"/>
    <property type="match status" value="1"/>
</dbReference>
<dbReference type="OrthoDB" id="26681at2759"/>
<feature type="compositionally biased region" description="Low complexity" evidence="1">
    <location>
        <begin position="636"/>
        <end position="650"/>
    </location>
</feature>
<evidence type="ECO:0000256" key="1">
    <source>
        <dbReference type="SAM" id="MobiDB-lite"/>
    </source>
</evidence>
<dbReference type="InterPro" id="IPR023362">
    <property type="entry name" value="PH-BEACH_dom"/>
</dbReference>
<dbReference type="InterPro" id="IPR050865">
    <property type="entry name" value="BEACH_Domain"/>
</dbReference>
<dbReference type="SUPFAM" id="SSF81837">
    <property type="entry name" value="BEACH domain"/>
    <property type="match status" value="1"/>
</dbReference>
<sequence length="650" mass="76078">MRKNTLRNYSFVKPKSRFNLLLLEPGEQYLNDCACVYFDTNRQQEVMGTLKICSFSVFFASDEQSFPIRRIQYDNIYELVKTPNNEIIIKSSKHTDMKEQNGIKPYNSVEVDKTHQLTPKFVNFEEIFQLLNRMHKLFKSGDKEDVYVYANEYINSRLDSLQPHIGMFKRVDETILENCPATQILPLMEISGRFVLTQYAFYFIPYVEENIATKSANLNDVVYLFRRRYVMQHTGLEFFFQKTSTFIVFSSPEVRNKVQATIYNSTKCKVKPDDGSQFNEMIKKWKERSLSNYEYLIYLNFQAGRSYNDLTQYPVFPWVLSNYTSDSLDLNDTTNFRDLSKPIGALNHERLDKLRDRMMEMNPPLFLYGTHYSTPAYVVFFLVRLVPEFMLHLQNGVFDKPDRIFSSIEECWNGVLSHTSDVKELVPEFYQNTSFLNNKDHVYFGYRTTQDMIDSVRLPKWATTQEDFEQIMKDALESDYVSENINKWVDLIFGYLQRPPAAFDADNVFYPATYENDFIDTKTISFKDQAREFGQTPSQLFEIPSPERNSLVQVNYPVPPLQAVDVRDSFTFTPLSRIDFTCSVTPKTRHVIEIKGLDKPLILEAVNIDLDEPKEISGTPIKEQQPQQRLEQRTNSSGFFSFSGFFGKKK</sequence>
<dbReference type="SMART" id="SM01026">
    <property type="entry name" value="Beach"/>
    <property type="match status" value="1"/>
</dbReference>
<evidence type="ECO:0000259" key="3">
    <source>
        <dbReference type="PROSITE" id="PS51783"/>
    </source>
</evidence>
<evidence type="ECO:0000259" key="2">
    <source>
        <dbReference type="PROSITE" id="PS50197"/>
    </source>
</evidence>
<accession>A0A0A1U6M4</accession>
<evidence type="ECO:0000313" key="4">
    <source>
        <dbReference type="EMBL" id="ELP90068.1"/>
    </source>
</evidence>
<dbReference type="PANTHER" id="PTHR13743:SF123">
    <property type="entry name" value="PROTEIN FAN"/>
    <property type="match status" value="1"/>
</dbReference>
<dbReference type="SUPFAM" id="SSF50729">
    <property type="entry name" value="PH domain-like"/>
    <property type="match status" value="1"/>
</dbReference>
<reference evidence="4 5" key="1">
    <citation type="submission" date="2012-10" db="EMBL/GenBank/DDBJ databases">
        <authorList>
            <person name="Zafar N."/>
            <person name="Inman J."/>
            <person name="Hall N."/>
            <person name="Lorenzi H."/>
            <person name="Caler E."/>
        </authorList>
    </citation>
    <scope>NUCLEOTIDE SEQUENCE [LARGE SCALE GENOMIC DNA]</scope>
    <source>
        <strain evidence="4 5">IP1</strain>
    </source>
</reference>
<proteinExistence type="predicted"/>
<dbReference type="Pfam" id="PF25400">
    <property type="entry name" value="PH_FAN"/>
    <property type="match status" value="1"/>
</dbReference>
<dbReference type="GeneID" id="14888989"/>
<dbReference type="PROSITE" id="PS50197">
    <property type="entry name" value="BEACH"/>
    <property type="match status" value="1"/>
</dbReference>
<dbReference type="Proteomes" id="UP000014680">
    <property type="component" value="Unassembled WGS sequence"/>
</dbReference>
<dbReference type="KEGG" id="eiv:EIN_404620"/>
<dbReference type="RefSeq" id="XP_004256839.1">
    <property type="nucleotide sequence ID" value="XM_004256791.1"/>
</dbReference>
<dbReference type="InterPro" id="IPR036372">
    <property type="entry name" value="BEACH_dom_sf"/>
</dbReference>
<gene>
    <name evidence="4" type="ORF">EIN_404620</name>
</gene>
<dbReference type="AlphaFoldDB" id="A0A0A1U6M4"/>
<dbReference type="EMBL" id="KB206537">
    <property type="protein sequence ID" value="ELP90068.1"/>
    <property type="molecule type" value="Genomic_DNA"/>
</dbReference>
<dbReference type="InterPro" id="IPR011993">
    <property type="entry name" value="PH-like_dom_sf"/>
</dbReference>
<dbReference type="PROSITE" id="PS51783">
    <property type="entry name" value="PH_BEACH"/>
    <property type="match status" value="1"/>
</dbReference>